<evidence type="ECO:0000313" key="2">
    <source>
        <dbReference type="EMBL" id="CQD10639.1"/>
    </source>
</evidence>
<protein>
    <submittedName>
        <fullName evidence="2">Uncharacterized protein</fullName>
    </submittedName>
</protein>
<dbReference type="RefSeq" id="WP_090420415.1">
    <property type="nucleotide sequence ID" value="NZ_CTEC01000001.1"/>
</dbReference>
<keyword evidence="3" id="KW-1185">Reference proteome</keyword>
<dbReference type="AlphaFoldDB" id="A0A0U1DAP6"/>
<sequence>MKIPKDDGSGGFWVSSHHREDDQPKPRRDKVIKLRLLQNQYGQLWTVDGPRRELKRGDEIRMTREQGLRMVGNGVATQDLETDVTDLPTMNLDKTPEAVAAQRHPVIKAANERLQAMVRPKVEPTQEQIDANTRYLDFIRRRRERLSGWIGA</sequence>
<proteinExistence type="predicted"/>
<evidence type="ECO:0000256" key="1">
    <source>
        <dbReference type="SAM" id="MobiDB-lite"/>
    </source>
</evidence>
<dbReference type="Proteomes" id="UP000199601">
    <property type="component" value="Unassembled WGS sequence"/>
</dbReference>
<organism evidence="2 3">
    <name type="scientific">Mycobacterium europaeum</name>
    <dbReference type="NCBI Taxonomy" id="761804"/>
    <lineage>
        <taxon>Bacteria</taxon>
        <taxon>Bacillati</taxon>
        <taxon>Actinomycetota</taxon>
        <taxon>Actinomycetes</taxon>
        <taxon>Mycobacteriales</taxon>
        <taxon>Mycobacteriaceae</taxon>
        <taxon>Mycobacterium</taxon>
        <taxon>Mycobacterium simiae complex</taxon>
    </lineage>
</organism>
<feature type="compositionally biased region" description="Basic and acidic residues" evidence="1">
    <location>
        <begin position="17"/>
        <end position="28"/>
    </location>
</feature>
<dbReference type="EMBL" id="CTEC01000001">
    <property type="protein sequence ID" value="CQD10639.1"/>
    <property type="molecule type" value="Genomic_DNA"/>
</dbReference>
<gene>
    <name evidence="2" type="ORF">BN000_02198</name>
</gene>
<feature type="region of interest" description="Disordered" evidence="1">
    <location>
        <begin position="1"/>
        <end position="28"/>
    </location>
</feature>
<name>A0A0U1DAP6_9MYCO</name>
<accession>A0A0U1DAP6</accession>
<evidence type="ECO:0000313" key="3">
    <source>
        <dbReference type="Proteomes" id="UP000199601"/>
    </source>
</evidence>
<reference evidence="3" key="1">
    <citation type="submission" date="2015-03" db="EMBL/GenBank/DDBJ databases">
        <authorList>
            <person name="Urmite Genomes"/>
        </authorList>
    </citation>
    <scope>NUCLEOTIDE SEQUENCE [LARGE SCALE GENOMIC DNA]</scope>
    <source>
        <strain evidence="3">CSUR P1344</strain>
    </source>
</reference>